<dbReference type="HOGENOM" id="CLU_576155_0_0_1"/>
<accession>M2N4M4</accession>
<dbReference type="EMBL" id="KB445552">
    <property type="protein sequence ID" value="EMC98933.1"/>
    <property type="molecule type" value="Genomic_DNA"/>
</dbReference>
<dbReference type="OrthoDB" id="10006572at2759"/>
<evidence type="ECO:0000313" key="2">
    <source>
        <dbReference type="Proteomes" id="UP000011761"/>
    </source>
</evidence>
<organism evidence="1 2">
    <name type="scientific">Baudoinia panamericana (strain UAMH 10762)</name>
    <name type="common">Angels' share fungus</name>
    <name type="synonym">Baudoinia compniacensis (strain UAMH 10762)</name>
    <dbReference type="NCBI Taxonomy" id="717646"/>
    <lineage>
        <taxon>Eukaryota</taxon>
        <taxon>Fungi</taxon>
        <taxon>Dikarya</taxon>
        <taxon>Ascomycota</taxon>
        <taxon>Pezizomycotina</taxon>
        <taxon>Dothideomycetes</taxon>
        <taxon>Dothideomycetidae</taxon>
        <taxon>Mycosphaerellales</taxon>
        <taxon>Teratosphaeriaceae</taxon>
        <taxon>Baudoinia</taxon>
    </lineage>
</organism>
<dbReference type="KEGG" id="bcom:BAUCODRAFT_31209"/>
<dbReference type="RefSeq" id="XP_007673538.1">
    <property type="nucleotide sequence ID" value="XM_007675348.1"/>
</dbReference>
<evidence type="ECO:0008006" key="3">
    <source>
        <dbReference type="Google" id="ProtNLM"/>
    </source>
</evidence>
<sequence length="474" mass="52009">MEAVRRLKHNLDIFEPVNFEMFVQQKYKLPTGEQQEDRLHTYTQAVESPLGGDLHFNDWSSFAQEYPLLAAMATQKPLDCNVIAADASVGFPTESFKDQPHIELGISFVCTSHHLSPNARVRYRYSFYRKGQRVAEEDHDAPIQLSEPAHQYVTTSLKFGSSFWARLLHSLSHRLQKEAVEGDGDASEEVRDVLSGITAILEVIVVSPQHDHERILVMCWTFRKSSVATGRASWRRINVPSQTATQYQEPAKPERTDSLYDYATSTQYVEIPAASQLQQPPALQSPFEYESSSGSALSSATWPTSFSEGSVSSAQAANIGSLAADNSFDFNGGNINLNYDPLDFSFFDGNFDSSTFNLDSFTTTNTEAAYDPSLDAYPQQWIEGYADDLEAEQAALSAVTADTSFGAGTQVDVGGSQALGAGYAAQYDEQIYAAPMQEQQAYGGAGPDGFNDDALAALADASCMMKQQSLSEVP</sequence>
<name>M2N4M4_BAUPA</name>
<dbReference type="OMA" id="GHINIRM"/>
<evidence type="ECO:0000313" key="1">
    <source>
        <dbReference type="EMBL" id="EMC98933.1"/>
    </source>
</evidence>
<dbReference type="Proteomes" id="UP000011761">
    <property type="component" value="Unassembled WGS sequence"/>
</dbReference>
<keyword evidence="2" id="KW-1185">Reference proteome</keyword>
<proteinExistence type="predicted"/>
<dbReference type="GeneID" id="19111419"/>
<dbReference type="AlphaFoldDB" id="M2N4M4"/>
<gene>
    <name evidence="1" type="ORF">BAUCODRAFT_31209</name>
</gene>
<protein>
    <recommendedName>
        <fullName evidence="3">TEA domain-containing protein</fullName>
    </recommendedName>
</protein>
<reference evidence="1 2" key="1">
    <citation type="journal article" date="2012" name="PLoS Pathog.">
        <title>Diverse lifestyles and strategies of plant pathogenesis encoded in the genomes of eighteen Dothideomycetes fungi.</title>
        <authorList>
            <person name="Ohm R.A."/>
            <person name="Feau N."/>
            <person name="Henrissat B."/>
            <person name="Schoch C.L."/>
            <person name="Horwitz B.A."/>
            <person name="Barry K.W."/>
            <person name="Condon B.J."/>
            <person name="Copeland A.C."/>
            <person name="Dhillon B."/>
            <person name="Glaser F."/>
            <person name="Hesse C.N."/>
            <person name="Kosti I."/>
            <person name="LaButti K."/>
            <person name="Lindquist E.A."/>
            <person name="Lucas S."/>
            <person name="Salamov A.A."/>
            <person name="Bradshaw R.E."/>
            <person name="Ciuffetti L."/>
            <person name="Hamelin R.C."/>
            <person name="Kema G.H.J."/>
            <person name="Lawrence C."/>
            <person name="Scott J.A."/>
            <person name="Spatafora J.W."/>
            <person name="Turgeon B.G."/>
            <person name="de Wit P.J.G.M."/>
            <person name="Zhong S."/>
            <person name="Goodwin S.B."/>
            <person name="Grigoriev I.V."/>
        </authorList>
    </citation>
    <scope>NUCLEOTIDE SEQUENCE [LARGE SCALE GENOMIC DNA]</scope>
    <source>
        <strain evidence="1 2">UAMH 10762</strain>
    </source>
</reference>